<protein>
    <submittedName>
        <fullName evidence="1">Uncharacterized protein</fullName>
    </submittedName>
</protein>
<evidence type="ECO:0000313" key="1">
    <source>
        <dbReference type="EMBL" id="ENV59712.1"/>
    </source>
</evidence>
<comment type="caution">
    <text evidence="1">The sequence shown here is derived from an EMBL/GenBank/DDBJ whole genome shotgun (WGS) entry which is preliminary data.</text>
</comment>
<dbReference type="RefSeq" id="WP_004946952.1">
    <property type="nucleotide sequence ID" value="NZ_KB849643.1"/>
</dbReference>
<evidence type="ECO:0000313" key="2">
    <source>
        <dbReference type="Proteomes" id="UP000018433"/>
    </source>
</evidence>
<organism evidence="1 2">
    <name type="scientific">Acinetobacter soli NIPH 2899</name>
    <dbReference type="NCBI Taxonomy" id="1217677"/>
    <lineage>
        <taxon>Bacteria</taxon>
        <taxon>Pseudomonadati</taxon>
        <taxon>Pseudomonadota</taxon>
        <taxon>Gammaproteobacteria</taxon>
        <taxon>Moraxellales</taxon>
        <taxon>Moraxellaceae</taxon>
        <taxon>Acinetobacter</taxon>
    </lineage>
</organism>
<gene>
    <name evidence="1" type="ORF">F950_02265</name>
</gene>
<dbReference type="EMBL" id="APPV01000011">
    <property type="protein sequence ID" value="ENV59712.1"/>
    <property type="molecule type" value="Genomic_DNA"/>
</dbReference>
<proteinExistence type="predicted"/>
<sequence>MFENYFVLKNFSVFYMMEDDEFYTSDYVVSIFNNKIMINLEIIEHIIDDYTYEYKVPLDVILNFFSKYDVRQEINFDDFYKFAEEIFDDVLIHLDLPEIFFSTSCKSHSVSILAGSLIQFSLLFNMMRESEGNNEIYEKECRTRKYPDTAINYWWIEDRILDTNKHLHEESEVEDDSFIIDNMCHVSQ</sequence>
<accession>A0ABN0JW35</accession>
<keyword evidence="2" id="KW-1185">Reference proteome</keyword>
<dbReference type="Proteomes" id="UP000018433">
    <property type="component" value="Unassembled WGS sequence"/>
</dbReference>
<name>A0ABN0JW35_9GAMM</name>
<reference evidence="1 2" key="1">
    <citation type="submission" date="2013-02" db="EMBL/GenBank/DDBJ databases">
        <title>The Genome Sequence of Acinetobacter soli NIPH 2899.</title>
        <authorList>
            <consortium name="The Broad Institute Genome Sequencing Platform"/>
            <consortium name="The Broad Institute Genome Sequencing Center for Infectious Disease"/>
            <person name="Cerqueira G."/>
            <person name="Feldgarden M."/>
            <person name="Courvalin P."/>
            <person name="Perichon B."/>
            <person name="Grillot-Courvalin C."/>
            <person name="Clermont D."/>
            <person name="Rocha E."/>
            <person name="Yoon E.-J."/>
            <person name="Nemec A."/>
            <person name="Walker B."/>
            <person name="Young S.K."/>
            <person name="Zeng Q."/>
            <person name="Gargeya S."/>
            <person name="Fitzgerald M."/>
            <person name="Haas B."/>
            <person name="Abouelleil A."/>
            <person name="Alvarado L."/>
            <person name="Arachchi H.M."/>
            <person name="Berlin A.M."/>
            <person name="Chapman S.B."/>
            <person name="Dewar J."/>
            <person name="Goldberg J."/>
            <person name="Griggs A."/>
            <person name="Gujja S."/>
            <person name="Hansen M."/>
            <person name="Howarth C."/>
            <person name="Imamovic A."/>
            <person name="Larimer J."/>
            <person name="McCowan C."/>
            <person name="Murphy C."/>
            <person name="Neiman D."/>
            <person name="Pearson M."/>
            <person name="Priest M."/>
            <person name="Roberts A."/>
            <person name="Saif S."/>
            <person name="Shea T."/>
            <person name="Sisk P."/>
            <person name="Sykes S."/>
            <person name="Wortman J."/>
            <person name="Nusbaum C."/>
            <person name="Birren B."/>
        </authorList>
    </citation>
    <scope>NUCLEOTIDE SEQUENCE [LARGE SCALE GENOMIC DNA]</scope>
    <source>
        <strain evidence="1 2">NIPH 2899</strain>
    </source>
</reference>